<proteinExistence type="predicted"/>
<keyword evidence="1" id="KW-0472">Membrane</keyword>
<dbReference type="AlphaFoldDB" id="A0A6B0UPK3"/>
<accession>A0A6B0UPK3</accession>
<dbReference type="EMBL" id="GIFC01009453">
    <property type="protein sequence ID" value="MXU91536.1"/>
    <property type="molecule type" value="Transcribed_RNA"/>
</dbReference>
<name>A0A6B0UPK3_IXORI</name>
<protein>
    <submittedName>
        <fullName evidence="2">Uncharacterized protein</fullName>
    </submittedName>
</protein>
<keyword evidence="1" id="KW-1133">Transmembrane helix</keyword>
<feature type="transmembrane region" description="Helical" evidence="1">
    <location>
        <begin position="91"/>
        <end position="115"/>
    </location>
</feature>
<sequence>MCRTIFICSFSSTVWSYRVLVFFCQSSLGQVCFRATILPFPSILMERGGARTIVLVDARSLQSGTVPVLVSAFLYRAAMLGSCQLVSTLSFFFFFSFFYVSFLHIHLCGVVRVPFMRSGTSHT</sequence>
<organism evidence="2">
    <name type="scientific">Ixodes ricinus</name>
    <name type="common">Common tick</name>
    <name type="synonym">Acarus ricinus</name>
    <dbReference type="NCBI Taxonomy" id="34613"/>
    <lineage>
        <taxon>Eukaryota</taxon>
        <taxon>Metazoa</taxon>
        <taxon>Ecdysozoa</taxon>
        <taxon>Arthropoda</taxon>
        <taxon>Chelicerata</taxon>
        <taxon>Arachnida</taxon>
        <taxon>Acari</taxon>
        <taxon>Parasitiformes</taxon>
        <taxon>Ixodida</taxon>
        <taxon>Ixodoidea</taxon>
        <taxon>Ixodidae</taxon>
        <taxon>Ixodinae</taxon>
        <taxon>Ixodes</taxon>
    </lineage>
</organism>
<evidence type="ECO:0000256" key="1">
    <source>
        <dbReference type="SAM" id="Phobius"/>
    </source>
</evidence>
<keyword evidence="1" id="KW-0812">Transmembrane</keyword>
<reference evidence="2" key="1">
    <citation type="submission" date="2019-12" db="EMBL/GenBank/DDBJ databases">
        <title>An insight into the sialome of adult female Ixodes ricinus ticks feeding for 6 days.</title>
        <authorList>
            <person name="Perner J."/>
            <person name="Ribeiro J.M.C."/>
        </authorList>
    </citation>
    <scope>NUCLEOTIDE SEQUENCE</scope>
    <source>
        <strain evidence="2">Semi-engorged</strain>
        <tissue evidence="2">Salivary glands</tissue>
    </source>
</reference>
<evidence type="ECO:0000313" key="2">
    <source>
        <dbReference type="EMBL" id="MXU91536.1"/>
    </source>
</evidence>